<dbReference type="Proteomes" id="UP000198916">
    <property type="component" value="Unassembled WGS sequence"/>
</dbReference>
<dbReference type="OrthoDB" id="792997at2"/>
<proteinExistence type="predicted"/>
<dbReference type="EMBL" id="FNZR01000002">
    <property type="protein sequence ID" value="SEK61336.1"/>
    <property type="molecule type" value="Genomic_DNA"/>
</dbReference>
<dbReference type="PROSITE" id="PS51257">
    <property type="entry name" value="PROKAR_LIPOPROTEIN"/>
    <property type="match status" value="1"/>
</dbReference>
<gene>
    <name evidence="1" type="ORF">SAMN05421740_102224</name>
</gene>
<sequence>MMNKLHRIALIGLVASACQQGQQQQEETTPAADPNAITCEGIGPVKLTYSYAALDSAVGADKLENGTVEEGGSTVHITKVFPNEAEEITVYWAESQEPYTTITKITIANNFGPYQTAEGLRVGSTLNEIKQYNNFMPVTMTNFYNSLDGFATILGFNGGDIEVKYPCLGGKLDITKQRGVDVRTLDEIKPENELQSSHKLFNSIDVEVVELSISAK</sequence>
<organism evidence="1 2">
    <name type="scientific">Parapedobacter koreensis</name>
    <dbReference type="NCBI Taxonomy" id="332977"/>
    <lineage>
        <taxon>Bacteria</taxon>
        <taxon>Pseudomonadati</taxon>
        <taxon>Bacteroidota</taxon>
        <taxon>Sphingobacteriia</taxon>
        <taxon>Sphingobacteriales</taxon>
        <taxon>Sphingobacteriaceae</taxon>
        <taxon>Parapedobacter</taxon>
    </lineage>
</organism>
<dbReference type="AlphaFoldDB" id="A0A1H7IFR2"/>
<evidence type="ECO:0000313" key="2">
    <source>
        <dbReference type="Proteomes" id="UP000198916"/>
    </source>
</evidence>
<accession>A0A1H7IFR2</accession>
<dbReference type="RefSeq" id="WP_090603309.1">
    <property type="nucleotide sequence ID" value="NZ_FNZR01000002.1"/>
</dbReference>
<reference evidence="2" key="1">
    <citation type="submission" date="2016-10" db="EMBL/GenBank/DDBJ databases">
        <authorList>
            <person name="Varghese N."/>
            <person name="Submissions S."/>
        </authorList>
    </citation>
    <scope>NUCLEOTIDE SEQUENCE [LARGE SCALE GENOMIC DNA]</scope>
    <source>
        <strain evidence="2">Jip14</strain>
    </source>
</reference>
<name>A0A1H7IFR2_9SPHI</name>
<evidence type="ECO:0000313" key="1">
    <source>
        <dbReference type="EMBL" id="SEK61336.1"/>
    </source>
</evidence>
<keyword evidence="2" id="KW-1185">Reference proteome</keyword>
<evidence type="ECO:0008006" key="3">
    <source>
        <dbReference type="Google" id="ProtNLM"/>
    </source>
</evidence>
<protein>
    <recommendedName>
        <fullName evidence="3">Lipoprotein</fullName>
    </recommendedName>
</protein>
<dbReference type="STRING" id="332977.SAMN05421740_102224"/>